<accession>A0ABN1ZDT3</accession>
<evidence type="ECO:0000259" key="2">
    <source>
        <dbReference type="Pfam" id="PF13581"/>
    </source>
</evidence>
<dbReference type="PANTHER" id="PTHR35526">
    <property type="entry name" value="ANTI-SIGMA-F FACTOR RSBW-RELATED"/>
    <property type="match status" value="1"/>
</dbReference>
<keyword evidence="3" id="KW-0547">Nucleotide-binding</keyword>
<keyword evidence="1" id="KW-0418">Kinase</keyword>
<dbReference type="Pfam" id="PF13581">
    <property type="entry name" value="HATPase_c_2"/>
    <property type="match status" value="1"/>
</dbReference>
<organism evidence="3 4">
    <name type="scientific">Curtobacterium herbarum</name>
    <dbReference type="NCBI Taxonomy" id="150122"/>
    <lineage>
        <taxon>Bacteria</taxon>
        <taxon>Bacillati</taxon>
        <taxon>Actinomycetota</taxon>
        <taxon>Actinomycetes</taxon>
        <taxon>Micrococcales</taxon>
        <taxon>Microbacteriaceae</taxon>
        <taxon>Curtobacterium</taxon>
    </lineage>
</organism>
<comment type="caution">
    <text evidence="3">The sequence shown here is derived from an EMBL/GenBank/DDBJ whole genome shotgun (WGS) entry which is preliminary data.</text>
</comment>
<evidence type="ECO:0000256" key="1">
    <source>
        <dbReference type="ARBA" id="ARBA00022527"/>
    </source>
</evidence>
<evidence type="ECO:0000313" key="4">
    <source>
        <dbReference type="Proteomes" id="UP001501742"/>
    </source>
</evidence>
<keyword evidence="3" id="KW-0067">ATP-binding</keyword>
<keyword evidence="1" id="KW-0723">Serine/threonine-protein kinase</keyword>
<name>A0ABN1ZDT3_9MICO</name>
<reference evidence="3 4" key="1">
    <citation type="journal article" date="2019" name="Int. J. Syst. Evol. Microbiol.">
        <title>The Global Catalogue of Microorganisms (GCM) 10K type strain sequencing project: providing services to taxonomists for standard genome sequencing and annotation.</title>
        <authorList>
            <consortium name="The Broad Institute Genomics Platform"/>
            <consortium name="The Broad Institute Genome Sequencing Center for Infectious Disease"/>
            <person name="Wu L."/>
            <person name="Ma J."/>
        </authorList>
    </citation>
    <scope>NUCLEOTIDE SEQUENCE [LARGE SCALE GENOMIC DNA]</scope>
    <source>
        <strain evidence="3 4">JCM 12140</strain>
    </source>
</reference>
<dbReference type="RefSeq" id="WP_204608025.1">
    <property type="nucleotide sequence ID" value="NZ_BAAAJX010000006.1"/>
</dbReference>
<dbReference type="EMBL" id="BAAAJX010000006">
    <property type="protein sequence ID" value="GAA1493513.1"/>
    <property type="molecule type" value="Genomic_DNA"/>
</dbReference>
<dbReference type="InterPro" id="IPR003594">
    <property type="entry name" value="HATPase_dom"/>
</dbReference>
<keyword evidence="1" id="KW-0808">Transferase</keyword>
<dbReference type="InterPro" id="IPR036890">
    <property type="entry name" value="HATPase_C_sf"/>
</dbReference>
<dbReference type="Proteomes" id="UP001501742">
    <property type="component" value="Unassembled WGS sequence"/>
</dbReference>
<proteinExistence type="predicted"/>
<dbReference type="GO" id="GO:0005524">
    <property type="term" value="F:ATP binding"/>
    <property type="evidence" value="ECO:0007669"/>
    <property type="project" value="UniProtKB-KW"/>
</dbReference>
<protein>
    <submittedName>
        <fullName evidence="3">ATP-binding protein</fullName>
    </submittedName>
</protein>
<dbReference type="CDD" id="cd16936">
    <property type="entry name" value="HATPase_RsbW-like"/>
    <property type="match status" value="1"/>
</dbReference>
<gene>
    <name evidence="3" type="ORF">GCM10009627_18590</name>
</gene>
<dbReference type="PANTHER" id="PTHR35526:SF3">
    <property type="entry name" value="ANTI-SIGMA-F FACTOR RSBW"/>
    <property type="match status" value="1"/>
</dbReference>
<dbReference type="Gene3D" id="3.30.565.10">
    <property type="entry name" value="Histidine kinase-like ATPase, C-terminal domain"/>
    <property type="match status" value="1"/>
</dbReference>
<dbReference type="SUPFAM" id="SSF55874">
    <property type="entry name" value="ATPase domain of HSP90 chaperone/DNA topoisomerase II/histidine kinase"/>
    <property type="match status" value="1"/>
</dbReference>
<dbReference type="InterPro" id="IPR050267">
    <property type="entry name" value="Anti-sigma-factor_SerPK"/>
</dbReference>
<sequence>MGLTGVGVGEHRLDFASPPDDVSSVHDFLSDVWTAEPAVSVEDRMALELAIIELASNVIEHAAGGGQVTCSLTLAVASDALEARITDDGRPASVDVAGATLPDDMAEGGRGLALVQMVVDELRYDRLGDENRWTVRKATRAV</sequence>
<keyword evidence="4" id="KW-1185">Reference proteome</keyword>
<evidence type="ECO:0000313" key="3">
    <source>
        <dbReference type="EMBL" id="GAA1493513.1"/>
    </source>
</evidence>
<feature type="domain" description="Histidine kinase/HSP90-like ATPase" evidence="2">
    <location>
        <begin position="16"/>
        <end position="131"/>
    </location>
</feature>